<sequence length="34" mass="4045">MEYMKISCLHITAAFNHRTTSRKQQKSENEAYNI</sequence>
<comment type="caution">
    <text evidence="1">The sequence shown here is derived from an EMBL/GenBank/DDBJ whole genome shotgun (WGS) entry which is preliminary data.</text>
</comment>
<name>A0A0V1G9Q0_TRIPS</name>
<evidence type="ECO:0000313" key="2">
    <source>
        <dbReference type="Proteomes" id="UP000054805"/>
    </source>
</evidence>
<organism evidence="1 2">
    <name type="scientific">Trichinella pseudospiralis</name>
    <name type="common">Parasitic roundworm</name>
    <dbReference type="NCBI Taxonomy" id="6337"/>
    <lineage>
        <taxon>Eukaryota</taxon>
        <taxon>Metazoa</taxon>
        <taxon>Ecdysozoa</taxon>
        <taxon>Nematoda</taxon>
        <taxon>Enoplea</taxon>
        <taxon>Dorylaimia</taxon>
        <taxon>Trichinellida</taxon>
        <taxon>Trichinellidae</taxon>
        <taxon>Trichinella</taxon>
    </lineage>
</organism>
<evidence type="ECO:0000313" key="1">
    <source>
        <dbReference type="EMBL" id="KRY94860.1"/>
    </source>
</evidence>
<keyword evidence="2" id="KW-1185">Reference proteome</keyword>
<proteinExistence type="predicted"/>
<dbReference type="Proteomes" id="UP000054805">
    <property type="component" value="Unassembled WGS sequence"/>
</dbReference>
<protein>
    <submittedName>
        <fullName evidence="1">Uncharacterized protein</fullName>
    </submittedName>
</protein>
<reference evidence="1 2" key="1">
    <citation type="submission" date="2015-01" db="EMBL/GenBank/DDBJ databases">
        <title>Evolution of Trichinella species and genotypes.</title>
        <authorList>
            <person name="Korhonen P.K."/>
            <person name="Edoardo P."/>
            <person name="Giuseppe L.R."/>
            <person name="Gasser R.B."/>
        </authorList>
    </citation>
    <scope>NUCLEOTIDE SEQUENCE [LARGE SCALE GENOMIC DNA]</scope>
    <source>
        <strain evidence="1">ISS588</strain>
    </source>
</reference>
<gene>
    <name evidence="1" type="ORF">T4B_1052</name>
</gene>
<accession>A0A0V1G9Q0</accession>
<dbReference type="AlphaFoldDB" id="A0A0V1G9Q0"/>
<dbReference type="EMBL" id="JYDS01004834">
    <property type="protein sequence ID" value="KRY94860.1"/>
    <property type="molecule type" value="Genomic_DNA"/>
</dbReference>